<dbReference type="GO" id="GO:0005783">
    <property type="term" value="C:endoplasmic reticulum"/>
    <property type="evidence" value="ECO:0007669"/>
    <property type="project" value="TreeGrafter"/>
</dbReference>
<feature type="compositionally biased region" description="Acidic residues" evidence="8">
    <location>
        <begin position="19"/>
        <end position="32"/>
    </location>
</feature>
<protein>
    <recommendedName>
        <fullName evidence="7">Palmitoyltransferase</fullName>
        <ecNumber evidence="7">2.3.1.225</ecNumber>
    </recommendedName>
</protein>
<dbReference type="PROSITE" id="PS50216">
    <property type="entry name" value="DHHC"/>
    <property type="match status" value="1"/>
</dbReference>
<dbReference type="GO" id="GO:0005794">
    <property type="term" value="C:Golgi apparatus"/>
    <property type="evidence" value="ECO:0007669"/>
    <property type="project" value="TreeGrafter"/>
</dbReference>
<proteinExistence type="inferred from homology"/>
<feature type="region of interest" description="Disordered" evidence="8">
    <location>
        <begin position="1"/>
        <end position="39"/>
    </location>
</feature>
<dbReference type="GO" id="GO:0016020">
    <property type="term" value="C:membrane"/>
    <property type="evidence" value="ECO:0007669"/>
    <property type="project" value="UniProtKB-SubCell"/>
</dbReference>
<dbReference type="GO" id="GO:0019706">
    <property type="term" value="F:protein-cysteine S-palmitoyltransferase activity"/>
    <property type="evidence" value="ECO:0007669"/>
    <property type="project" value="UniProtKB-EC"/>
</dbReference>
<keyword evidence="3 7" id="KW-0812">Transmembrane</keyword>
<name>A0A9W6ZEK5_9STRA</name>
<keyword evidence="6 7" id="KW-0012">Acyltransferase</keyword>
<evidence type="ECO:0000256" key="7">
    <source>
        <dbReference type="RuleBase" id="RU079119"/>
    </source>
</evidence>
<dbReference type="AlphaFoldDB" id="A0A9W6ZEK5"/>
<keyword evidence="11" id="KW-1185">Reference proteome</keyword>
<comment type="caution">
    <text evidence="10">The sequence shown here is derived from an EMBL/GenBank/DDBJ whole genome shotgun (WGS) entry which is preliminary data.</text>
</comment>
<dbReference type="Proteomes" id="UP001165122">
    <property type="component" value="Unassembled WGS sequence"/>
</dbReference>
<feature type="transmembrane region" description="Helical" evidence="7">
    <location>
        <begin position="98"/>
        <end position="126"/>
    </location>
</feature>
<evidence type="ECO:0000313" key="10">
    <source>
        <dbReference type="EMBL" id="GMH49867.1"/>
    </source>
</evidence>
<dbReference type="InterPro" id="IPR001594">
    <property type="entry name" value="Palmitoyltrfase_DHHC"/>
</dbReference>
<dbReference type="OrthoDB" id="36806at2759"/>
<feature type="transmembrane region" description="Helical" evidence="7">
    <location>
        <begin position="223"/>
        <end position="244"/>
    </location>
</feature>
<feature type="transmembrane region" description="Helical" evidence="7">
    <location>
        <begin position="132"/>
        <end position="150"/>
    </location>
</feature>
<dbReference type="Pfam" id="PF01529">
    <property type="entry name" value="DHHC"/>
    <property type="match status" value="1"/>
</dbReference>
<feature type="domain" description="Palmitoyltransferase DHHC" evidence="9">
    <location>
        <begin position="177"/>
        <end position="245"/>
    </location>
</feature>
<sequence length="250" mass="27981">MSSLTIPPGSVQVSNVSIDDIDNADDPSDDDQTWPRKDSNSNWLYASVKNSPNRPKPLPPPLNHFHNYCCCCASHYIGKMPVLLSSSTGHPLIVTGSWWPFCVFITFGLIFSIVGLLTIFLVVPYAPAWLTIPYYILVLITVLSLALTSCRNPGLIKKREKIDPEEPDGVNKDKWIFNDRCKSYRPRGALYCDQNDIIVEEFDHFCPWTGTSIGKNNMGTFKVFVVSVNFLCYATVGVAVYLLVAVRHAM</sequence>
<evidence type="ECO:0000256" key="6">
    <source>
        <dbReference type="ARBA" id="ARBA00023315"/>
    </source>
</evidence>
<reference evidence="11" key="1">
    <citation type="journal article" date="2023" name="Commun. Biol.">
        <title>Genome analysis of Parmales, the sister group of diatoms, reveals the evolutionary specialization of diatoms from phago-mixotrophs to photoautotrophs.</title>
        <authorList>
            <person name="Ban H."/>
            <person name="Sato S."/>
            <person name="Yoshikawa S."/>
            <person name="Yamada K."/>
            <person name="Nakamura Y."/>
            <person name="Ichinomiya M."/>
            <person name="Sato N."/>
            <person name="Blanc-Mathieu R."/>
            <person name="Endo H."/>
            <person name="Kuwata A."/>
            <person name="Ogata H."/>
        </authorList>
    </citation>
    <scope>NUCLEOTIDE SEQUENCE [LARGE SCALE GENOMIC DNA]</scope>
    <source>
        <strain evidence="11">NIES 3700</strain>
    </source>
</reference>
<keyword evidence="5 7" id="KW-0472">Membrane</keyword>
<keyword evidence="4 7" id="KW-1133">Transmembrane helix</keyword>
<keyword evidence="2 7" id="KW-0808">Transferase</keyword>
<evidence type="ECO:0000256" key="4">
    <source>
        <dbReference type="ARBA" id="ARBA00022989"/>
    </source>
</evidence>
<dbReference type="PANTHER" id="PTHR22883">
    <property type="entry name" value="ZINC FINGER DHHC DOMAIN CONTAINING PROTEIN"/>
    <property type="match status" value="1"/>
</dbReference>
<comment type="similarity">
    <text evidence="7">Belongs to the DHHC palmitoyltransferase family.</text>
</comment>
<organism evidence="10 11">
    <name type="scientific">Triparma laevis f. longispina</name>
    <dbReference type="NCBI Taxonomy" id="1714387"/>
    <lineage>
        <taxon>Eukaryota</taxon>
        <taxon>Sar</taxon>
        <taxon>Stramenopiles</taxon>
        <taxon>Ochrophyta</taxon>
        <taxon>Bolidophyceae</taxon>
        <taxon>Parmales</taxon>
        <taxon>Triparmaceae</taxon>
        <taxon>Triparma</taxon>
    </lineage>
</organism>
<evidence type="ECO:0000256" key="5">
    <source>
        <dbReference type="ARBA" id="ARBA00023136"/>
    </source>
</evidence>
<evidence type="ECO:0000256" key="8">
    <source>
        <dbReference type="SAM" id="MobiDB-lite"/>
    </source>
</evidence>
<evidence type="ECO:0000313" key="11">
    <source>
        <dbReference type="Proteomes" id="UP001165122"/>
    </source>
</evidence>
<feature type="compositionally biased region" description="Polar residues" evidence="8">
    <location>
        <begin position="1"/>
        <end position="17"/>
    </location>
</feature>
<evidence type="ECO:0000259" key="9">
    <source>
        <dbReference type="Pfam" id="PF01529"/>
    </source>
</evidence>
<comment type="subcellular location">
    <subcellularLocation>
        <location evidence="1">Membrane</location>
        <topology evidence="1">Multi-pass membrane protein</topology>
    </subcellularLocation>
</comment>
<evidence type="ECO:0000256" key="1">
    <source>
        <dbReference type="ARBA" id="ARBA00004141"/>
    </source>
</evidence>
<dbReference type="GO" id="GO:0006612">
    <property type="term" value="P:protein targeting to membrane"/>
    <property type="evidence" value="ECO:0007669"/>
    <property type="project" value="TreeGrafter"/>
</dbReference>
<gene>
    <name evidence="10" type="ORF">TrLO_g5032</name>
</gene>
<comment type="domain">
    <text evidence="7">The DHHC domain is required for palmitoyltransferase activity.</text>
</comment>
<dbReference type="InterPro" id="IPR039859">
    <property type="entry name" value="PFA4/ZDH16/20/ERF2-like"/>
</dbReference>
<dbReference type="PANTHER" id="PTHR22883:SF203">
    <property type="entry name" value="PALMITOYLTRANSFERASE"/>
    <property type="match status" value="1"/>
</dbReference>
<comment type="catalytic activity">
    <reaction evidence="7">
        <text>L-cysteinyl-[protein] + hexadecanoyl-CoA = S-hexadecanoyl-L-cysteinyl-[protein] + CoA</text>
        <dbReference type="Rhea" id="RHEA:36683"/>
        <dbReference type="Rhea" id="RHEA-COMP:10131"/>
        <dbReference type="Rhea" id="RHEA-COMP:11032"/>
        <dbReference type="ChEBI" id="CHEBI:29950"/>
        <dbReference type="ChEBI" id="CHEBI:57287"/>
        <dbReference type="ChEBI" id="CHEBI:57379"/>
        <dbReference type="ChEBI" id="CHEBI:74151"/>
        <dbReference type="EC" id="2.3.1.225"/>
    </reaction>
</comment>
<dbReference type="EMBL" id="BRXW01000392">
    <property type="protein sequence ID" value="GMH49867.1"/>
    <property type="molecule type" value="Genomic_DNA"/>
</dbReference>
<dbReference type="EC" id="2.3.1.225" evidence="7"/>
<evidence type="ECO:0000256" key="2">
    <source>
        <dbReference type="ARBA" id="ARBA00022679"/>
    </source>
</evidence>
<accession>A0A9W6ZEK5</accession>
<evidence type="ECO:0000256" key="3">
    <source>
        <dbReference type="ARBA" id="ARBA00022692"/>
    </source>
</evidence>